<dbReference type="OrthoDB" id="2593747at2759"/>
<name>A0A0C3L128_9AGAM</name>
<dbReference type="STRING" id="1051891.A0A0C3L128"/>
<evidence type="ECO:0000313" key="1">
    <source>
        <dbReference type="EMBL" id="KIO27408.1"/>
    </source>
</evidence>
<dbReference type="EMBL" id="KN823009">
    <property type="protein sequence ID" value="KIO27408.1"/>
    <property type="molecule type" value="Genomic_DNA"/>
</dbReference>
<dbReference type="AlphaFoldDB" id="A0A0C3L128"/>
<dbReference type="HOGENOM" id="CLU_047592_3_0_1"/>
<organism evidence="1 2">
    <name type="scientific">Tulasnella calospora MUT 4182</name>
    <dbReference type="NCBI Taxonomy" id="1051891"/>
    <lineage>
        <taxon>Eukaryota</taxon>
        <taxon>Fungi</taxon>
        <taxon>Dikarya</taxon>
        <taxon>Basidiomycota</taxon>
        <taxon>Agaricomycotina</taxon>
        <taxon>Agaricomycetes</taxon>
        <taxon>Cantharellales</taxon>
        <taxon>Tulasnellaceae</taxon>
        <taxon>Tulasnella</taxon>
    </lineage>
</organism>
<evidence type="ECO:0000313" key="2">
    <source>
        <dbReference type="Proteomes" id="UP000054248"/>
    </source>
</evidence>
<protein>
    <recommendedName>
        <fullName evidence="3">BTB domain-containing protein</fullName>
    </recommendedName>
</protein>
<gene>
    <name evidence="1" type="ORF">M407DRAFT_23342</name>
</gene>
<reference evidence="2" key="2">
    <citation type="submission" date="2015-01" db="EMBL/GenBank/DDBJ databases">
        <title>Evolutionary Origins and Diversification of the Mycorrhizal Mutualists.</title>
        <authorList>
            <consortium name="DOE Joint Genome Institute"/>
            <consortium name="Mycorrhizal Genomics Consortium"/>
            <person name="Kohler A."/>
            <person name="Kuo A."/>
            <person name="Nagy L.G."/>
            <person name="Floudas D."/>
            <person name="Copeland A."/>
            <person name="Barry K.W."/>
            <person name="Cichocki N."/>
            <person name="Veneault-Fourrey C."/>
            <person name="LaButti K."/>
            <person name="Lindquist E.A."/>
            <person name="Lipzen A."/>
            <person name="Lundell T."/>
            <person name="Morin E."/>
            <person name="Murat C."/>
            <person name="Riley R."/>
            <person name="Ohm R."/>
            <person name="Sun H."/>
            <person name="Tunlid A."/>
            <person name="Henrissat B."/>
            <person name="Grigoriev I.V."/>
            <person name="Hibbett D.S."/>
            <person name="Martin F."/>
        </authorList>
    </citation>
    <scope>NUCLEOTIDE SEQUENCE [LARGE SCALE GENOMIC DNA]</scope>
    <source>
        <strain evidence="2">MUT 4182</strain>
    </source>
</reference>
<sequence>MPYKHPKYGDASYMVFLVEDALFHVPARRLRESGYFRDMIDECHTGSEGEGKSDENPIGLGGITAFEMVSFLDALDARFLPGDPKLEFRQWAAALHLSTMWNFEELRKDIITHVNKTISTASPLERIDASLRCKVEEWLHPAYQVLCERKDGLTNEEAEHLGLRRAAAIWRIRELRHPVFPGCWSCGTEAQCYNCGNYLDQNRQTNQRNRNKVNSSQTDTIELIKREDVLKFE</sequence>
<keyword evidence="2" id="KW-1185">Reference proteome</keyword>
<evidence type="ECO:0008006" key="3">
    <source>
        <dbReference type="Google" id="ProtNLM"/>
    </source>
</evidence>
<reference evidence="1 2" key="1">
    <citation type="submission" date="2014-04" db="EMBL/GenBank/DDBJ databases">
        <authorList>
            <consortium name="DOE Joint Genome Institute"/>
            <person name="Kuo A."/>
            <person name="Girlanda M."/>
            <person name="Perotto S."/>
            <person name="Kohler A."/>
            <person name="Nagy L.G."/>
            <person name="Floudas D."/>
            <person name="Copeland A."/>
            <person name="Barry K.W."/>
            <person name="Cichocki N."/>
            <person name="Veneault-Fourrey C."/>
            <person name="LaButti K."/>
            <person name="Lindquist E.A."/>
            <person name="Lipzen A."/>
            <person name="Lundell T."/>
            <person name="Morin E."/>
            <person name="Murat C."/>
            <person name="Sun H."/>
            <person name="Tunlid A."/>
            <person name="Henrissat B."/>
            <person name="Grigoriev I.V."/>
            <person name="Hibbett D.S."/>
            <person name="Martin F."/>
            <person name="Nordberg H.P."/>
            <person name="Cantor M.N."/>
            <person name="Hua S.X."/>
        </authorList>
    </citation>
    <scope>NUCLEOTIDE SEQUENCE [LARGE SCALE GENOMIC DNA]</scope>
    <source>
        <strain evidence="1 2">MUT 4182</strain>
    </source>
</reference>
<proteinExistence type="predicted"/>
<accession>A0A0C3L128</accession>
<dbReference type="Proteomes" id="UP000054248">
    <property type="component" value="Unassembled WGS sequence"/>
</dbReference>